<dbReference type="Proteomes" id="UP000182712">
    <property type="component" value="Unassembled WGS sequence"/>
</dbReference>
<organism evidence="3 4">
    <name type="scientific">Streptococcus gallolyticus</name>
    <dbReference type="NCBI Taxonomy" id="315405"/>
    <lineage>
        <taxon>Bacteria</taxon>
        <taxon>Bacillati</taxon>
        <taxon>Bacillota</taxon>
        <taxon>Bacilli</taxon>
        <taxon>Lactobacillales</taxon>
        <taxon>Streptococcaceae</taxon>
        <taxon>Streptococcus</taxon>
    </lineage>
</organism>
<reference evidence="3 4" key="1">
    <citation type="submission" date="2016-10" db="EMBL/GenBank/DDBJ databases">
        <authorList>
            <person name="de Groot N.N."/>
        </authorList>
    </citation>
    <scope>NUCLEOTIDE SEQUENCE [LARGE SCALE GENOMIC DNA]</scope>
    <source>
        <strain evidence="3 4">VTM2R47</strain>
    </source>
</reference>
<evidence type="ECO:0000313" key="3">
    <source>
        <dbReference type="EMBL" id="SES15068.1"/>
    </source>
</evidence>
<gene>
    <name evidence="3" type="ORF">SAMN04487840_11922</name>
</gene>
<feature type="transmembrane region" description="Helical" evidence="1">
    <location>
        <begin position="201"/>
        <end position="221"/>
    </location>
</feature>
<feature type="transmembrane region" description="Helical" evidence="1">
    <location>
        <begin position="86"/>
        <end position="110"/>
    </location>
</feature>
<keyword evidence="1" id="KW-0812">Transmembrane</keyword>
<dbReference type="InterPro" id="IPR032834">
    <property type="entry name" value="NatK-like_C"/>
</dbReference>
<keyword evidence="1" id="KW-1133">Transmembrane helix</keyword>
<evidence type="ECO:0000256" key="1">
    <source>
        <dbReference type="SAM" id="Phobius"/>
    </source>
</evidence>
<keyword evidence="1" id="KW-0472">Membrane</keyword>
<dbReference type="AlphaFoldDB" id="A0A1H9V0C1"/>
<dbReference type="InterPro" id="IPR036890">
    <property type="entry name" value="HATPase_C_sf"/>
</dbReference>
<dbReference type="Gene3D" id="3.30.565.10">
    <property type="entry name" value="Histidine kinase-like ATPase, C-terminal domain"/>
    <property type="match status" value="1"/>
</dbReference>
<dbReference type="Pfam" id="PF14501">
    <property type="entry name" value="HATPase_c_5"/>
    <property type="match status" value="1"/>
</dbReference>
<feature type="transmembrane region" description="Helical" evidence="1">
    <location>
        <begin position="52"/>
        <end position="74"/>
    </location>
</feature>
<dbReference type="GO" id="GO:0042802">
    <property type="term" value="F:identical protein binding"/>
    <property type="evidence" value="ECO:0007669"/>
    <property type="project" value="TreeGrafter"/>
</dbReference>
<dbReference type="PANTHER" id="PTHR40448:SF1">
    <property type="entry name" value="TWO-COMPONENT SENSOR HISTIDINE KINASE"/>
    <property type="match status" value="1"/>
</dbReference>
<dbReference type="SUPFAM" id="SSF55874">
    <property type="entry name" value="ATPase domain of HSP90 chaperone/DNA topoisomerase II/histidine kinase"/>
    <property type="match status" value="1"/>
</dbReference>
<accession>A0A1H9V0C1</accession>
<protein>
    <submittedName>
        <fullName evidence="3">Two-component system, AgrA family, sensor histidine kinase AgrC</fullName>
    </submittedName>
</protein>
<keyword evidence="3" id="KW-0808">Transferase</keyword>
<evidence type="ECO:0000259" key="2">
    <source>
        <dbReference type="Pfam" id="PF14501"/>
    </source>
</evidence>
<feature type="domain" description="Sensor histidine kinase NatK-like C-terminal" evidence="2">
    <location>
        <begin position="348"/>
        <end position="451"/>
    </location>
</feature>
<feature type="transmembrane region" description="Helical" evidence="1">
    <location>
        <begin position="122"/>
        <end position="141"/>
    </location>
</feature>
<proteinExistence type="predicted"/>
<feature type="transmembrane region" description="Helical" evidence="1">
    <location>
        <begin position="12"/>
        <end position="32"/>
    </location>
</feature>
<name>A0A1H9V0C1_9STRE</name>
<feature type="transmembrane region" description="Helical" evidence="1">
    <location>
        <begin position="162"/>
        <end position="181"/>
    </location>
</feature>
<dbReference type="EMBL" id="FOGM01000019">
    <property type="protein sequence ID" value="SES15068.1"/>
    <property type="molecule type" value="Genomic_DNA"/>
</dbReference>
<keyword evidence="3" id="KW-0418">Kinase</keyword>
<dbReference type="GO" id="GO:0016301">
    <property type="term" value="F:kinase activity"/>
    <property type="evidence" value="ECO:0007669"/>
    <property type="project" value="UniProtKB-KW"/>
</dbReference>
<sequence>MSFFEFPITLEYEGVFFLKWVIILLIFRQISLYKLSWQYCLGIPLFLTFLEVFYYDIVGLFEILLLPTVLTVVNYRNKLNWTRTQFFFYSFFPFSLLQLFISLATSFILFCTNLTIAQWWEYQWSDFVSLFLGTIFYHLFYDFVRMDNKIIHSGLSNFKLKRVVVLFVASVVTSSEFIFILDVLNYIQGGGWIEVSVDIIHIRRIISIVYFFVMISFLFYISEEVKKEQENELISLKDQQLNSMASYSEHIESLYTQIRGFRHDYTNLLVSLNEAINHNDMPAVKSIYDSVLAESGKSLNADSYQIGNLAKISNPSVKSIISAKLMEAHQKGIALKVEVEDYMDSPKMELLDFIRTLSILLDNAIEAAEMCKEPSLIFAYFKDSNRDILIVENSTITPQINTKTIFKRGFSSKGENRGIGLANAKEILDKYDNVILNTTSVNYQFRQEMRIE</sequence>
<dbReference type="PANTHER" id="PTHR40448">
    <property type="entry name" value="TWO-COMPONENT SENSOR HISTIDINE KINASE"/>
    <property type="match status" value="1"/>
</dbReference>
<evidence type="ECO:0000313" key="4">
    <source>
        <dbReference type="Proteomes" id="UP000182712"/>
    </source>
</evidence>